<evidence type="ECO:0000256" key="7">
    <source>
        <dbReference type="ARBA" id="ARBA00023224"/>
    </source>
</evidence>
<dbReference type="PROSITE" id="PS50262">
    <property type="entry name" value="G_PROTEIN_RECEP_F1_2"/>
    <property type="match status" value="1"/>
</dbReference>
<evidence type="ECO:0000259" key="10">
    <source>
        <dbReference type="PROSITE" id="PS50262"/>
    </source>
</evidence>
<dbReference type="InterPro" id="IPR000276">
    <property type="entry name" value="GPCR_Rhodpsn"/>
</dbReference>
<comment type="similarity">
    <text evidence="8">Belongs to the G-protein coupled receptor 1 family.</text>
</comment>
<reference evidence="11 12" key="1">
    <citation type="submission" date="2013-05" db="EMBL/GenBank/DDBJ databases">
        <title>Draft genome of the parasitic nematode Anyclostoma ceylanicum.</title>
        <authorList>
            <person name="Mitreva M."/>
        </authorList>
    </citation>
    <scope>NUCLEOTIDE SEQUENCE [LARGE SCALE GENOMIC DNA]</scope>
</reference>
<dbReference type="Gene3D" id="1.20.1070.10">
    <property type="entry name" value="Rhodopsin 7-helix transmembrane proteins"/>
    <property type="match status" value="1"/>
</dbReference>
<accession>A0A0D6M411</accession>
<dbReference type="AlphaFoldDB" id="A0A0D6M411"/>
<proteinExistence type="inferred from homology"/>
<feature type="transmembrane region" description="Helical" evidence="9">
    <location>
        <begin position="64"/>
        <end position="84"/>
    </location>
</feature>
<dbReference type="InterPro" id="IPR017452">
    <property type="entry name" value="GPCR_Rhodpsn_7TM"/>
</dbReference>
<evidence type="ECO:0000313" key="12">
    <source>
        <dbReference type="Proteomes" id="UP000054495"/>
    </source>
</evidence>
<evidence type="ECO:0000256" key="2">
    <source>
        <dbReference type="ARBA" id="ARBA00022692"/>
    </source>
</evidence>
<evidence type="ECO:0000256" key="6">
    <source>
        <dbReference type="ARBA" id="ARBA00023170"/>
    </source>
</evidence>
<dbReference type="PROSITE" id="PS00237">
    <property type="entry name" value="G_PROTEIN_RECEP_F1_1"/>
    <property type="match status" value="1"/>
</dbReference>
<feature type="transmembrane region" description="Helical" evidence="9">
    <location>
        <begin position="141"/>
        <end position="162"/>
    </location>
</feature>
<feature type="transmembrane region" description="Helical" evidence="9">
    <location>
        <begin position="182"/>
        <end position="201"/>
    </location>
</feature>
<dbReference type="GO" id="GO:0042923">
    <property type="term" value="F:neuropeptide binding"/>
    <property type="evidence" value="ECO:0007669"/>
    <property type="project" value="TreeGrafter"/>
</dbReference>
<evidence type="ECO:0000256" key="5">
    <source>
        <dbReference type="ARBA" id="ARBA00023136"/>
    </source>
</evidence>
<keyword evidence="4 8" id="KW-0297">G-protein coupled receptor</keyword>
<dbReference type="GO" id="GO:0005886">
    <property type="term" value="C:plasma membrane"/>
    <property type="evidence" value="ECO:0007669"/>
    <property type="project" value="TreeGrafter"/>
</dbReference>
<evidence type="ECO:0000256" key="3">
    <source>
        <dbReference type="ARBA" id="ARBA00022989"/>
    </source>
</evidence>
<dbReference type="PRINTS" id="PR00237">
    <property type="entry name" value="GPCRRHODOPSN"/>
</dbReference>
<keyword evidence="12" id="KW-1185">Reference proteome</keyword>
<dbReference type="SUPFAM" id="SSF81321">
    <property type="entry name" value="Family A G protein-coupled receptor-like"/>
    <property type="match status" value="1"/>
</dbReference>
<evidence type="ECO:0000313" key="11">
    <source>
        <dbReference type="EMBL" id="EPB78238.1"/>
    </source>
</evidence>
<keyword evidence="6 8" id="KW-0675">Receptor</keyword>
<gene>
    <name evidence="11" type="ORF">ANCCEY_02706</name>
</gene>
<organism evidence="11 12">
    <name type="scientific">Ancylostoma ceylanicum</name>
    <dbReference type="NCBI Taxonomy" id="53326"/>
    <lineage>
        <taxon>Eukaryota</taxon>
        <taxon>Metazoa</taxon>
        <taxon>Ecdysozoa</taxon>
        <taxon>Nematoda</taxon>
        <taxon>Chromadorea</taxon>
        <taxon>Rhabditida</taxon>
        <taxon>Rhabditina</taxon>
        <taxon>Rhabditomorpha</taxon>
        <taxon>Strongyloidea</taxon>
        <taxon>Ancylostomatidae</taxon>
        <taxon>Ancylostomatinae</taxon>
        <taxon>Ancylostoma</taxon>
    </lineage>
</organism>
<sequence length="273" mass="30411">MKRKNIRPIIRISFDSLNAVRTSMPKGGGEMWDGEKDRLQMLAERYGTGGQDGQAEQILEGGQFAFIVIYSLVYALIFIVGVVGNGLLISSVLLRKRSTVANVFLVNLAVSDLLLCITAVPITPVLAFMKRWMFGLVLCKIVPSCQAISVLISSWCLCYIAIDRYRSIVTPLKEPWKLKHAQWILMCTWLVAMFASSPLYFSQSLKTLSMANITLCGEHVVLADDAKTVFSTEIRGSLVLDIWEKGEKCESKDCYVGHFQNSLADPPDAAKQY</sequence>
<evidence type="ECO:0000256" key="1">
    <source>
        <dbReference type="ARBA" id="ARBA00004141"/>
    </source>
</evidence>
<dbReference type="GO" id="GO:0008188">
    <property type="term" value="F:neuropeptide receptor activity"/>
    <property type="evidence" value="ECO:0007669"/>
    <property type="project" value="TreeGrafter"/>
</dbReference>
<dbReference type="PANTHER" id="PTHR24235">
    <property type="entry name" value="NEUROPEPTIDE Y RECEPTOR"/>
    <property type="match status" value="1"/>
</dbReference>
<dbReference type="Pfam" id="PF00001">
    <property type="entry name" value="7tm_1"/>
    <property type="match status" value="1"/>
</dbReference>
<keyword evidence="3 9" id="KW-1133">Transmembrane helix</keyword>
<feature type="domain" description="G-protein coupled receptors family 1 profile" evidence="10">
    <location>
        <begin position="84"/>
        <end position="216"/>
    </location>
</feature>
<dbReference type="Proteomes" id="UP000054495">
    <property type="component" value="Unassembled WGS sequence"/>
</dbReference>
<dbReference type="GO" id="GO:0043005">
    <property type="term" value="C:neuron projection"/>
    <property type="evidence" value="ECO:0007669"/>
    <property type="project" value="TreeGrafter"/>
</dbReference>
<evidence type="ECO:0000256" key="8">
    <source>
        <dbReference type="RuleBase" id="RU000688"/>
    </source>
</evidence>
<evidence type="ECO:0000256" key="9">
    <source>
        <dbReference type="SAM" id="Phobius"/>
    </source>
</evidence>
<comment type="subcellular location">
    <subcellularLocation>
        <location evidence="1">Membrane</location>
        <topology evidence="1">Multi-pass membrane protein</topology>
    </subcellularLocation>
</comment>
<dbReference type="PANTHER" id="PTHR24235:SF23">
    <property type="entry name" value="G-PROTEIN COUPLED RECEPTORS FAMILY 1 PROFILE DOMAIN-CONTAINING PROTEIN"/>
    <property type="match status" value="1"/>
</dbReference>
<evidence type="ECO:0000256" key="4">
    <source>
        <dbReference type="ARBA" id="ARBA00023040"/>
    </source>
</evidence>
<protein>
    <submittedName>
        <fullName evidence="11">7 transmembrane receptor</fullName>
    </submittedName>
</protein>
<keyword evidence="2 8" id="KW-0812">Transmembrane</keyword>
<keyword evidence="7 8" id="KW-0807">Transducer</keyword>
<keyword evidence="5 9" id="KW-0472">Membrane</keyword>
<dbReference type="EMBL" id="KE124817">
    <property type="protein sequence ID" value="EPB78238.1"/>
    <property type="molecule type" value="Genomic_DNA"/>
</dbReference>
<name>A0A0D6M411_9BILA</name>
<feature type="transmembrane region" description="Helical" evidence="9">
    <location>
        <begin position="104"/>
        <end position="129"/>
    </location>
</feature>